<dbReference type="SUPFAM" id="SSF51730">
    <property type="entry name" value="FAD-linked oxidoreductase"/>
    <property type="match status" value="1"/>
</dbReference>
<dbReference type="InterPro" id="IPR002872">
    <property type="entry name" value="Proline_DH_dom"/>
</dbReference>
<proteinExistence type="predicted"/>
<gene>
    <name evidence="3" type="ORF">LDX50_04775</name>
</gene>
<dbReference type="GO" id="GO:0010133">
    <property type="term" value="P:L-proline catabolic process to L-glutamate"/>
    <property type="evidence" value="ECO:0007669"/>
    <property type="project" value="TreeGrafter"/>
</dbReference>
<evidence type="ECO:0000313" key="4">
    <source>
        <dbReference type="Proteomes" id="UP001139409"/>
    </source>
</evidence>
<name>A0A9X1HNP3_9BACT</name>
<keyword evidence="1" id="KW-0560">Oxidoreductase</keyword>
<dbReference type="Gene3D" id="3.20.20.220">
    <property type="match status" value="1"/>
</dbReference>
<dbReference type="GO" id="GO:0071949">
    <property type="term" value="F:FAD binding"/>
    <property type="evidence" value="ECO:0007669"/>
    <property type="project" value="TreeGrafter"/>
</dbReference>
<comment type="caution">
    <text evidence="3">The sequence shown here is derived from an EMBL/GenBank/DDBJ whole genome shotgun (WGS) entry which is preliminary data.</text>
</comment>
<dbReference type="PANTHER" id="PTHR13914:SF0">
    <property type="entry name" value="PROLINE DEHYDROGENASE 1, MITOCHONDRIAL"/>
    <property type="match status" value="1"/>
</dbReference>
<organism evidence="3 4">
    <name type="scientific">Fulvivirga sedimenti</name>
    <dbReference type="NCBI Taxonomy" id="2879465"/>
    <lineage>
        <taxon>Bacteria</taxon>
        <taxon>Pseudomonadati</taxon>
        <taxon>Bacteroidota</taxon>
        <taxon>Cytophagia</taxon>
        <taxon>Cytophagales</taxon>
        <taxon>Fulvivirgaceae</taxon>
        <taxon>Fulvivirga</taxon>
    </lineage>
</organism>
<dbReference type="PANTHER" id="PTHR13914">
    <property type="entry name" value="PROLINE OXIDASE"/>
    <property type="match status" value="1"/>
</dbReference>
<keyword evidence="4" id="KW-1185">Reference proteome</keyword>
<dbReference type="Pfam" id="PF01619">
    <property type="entry name" value="Pro_dh"/>
    <property type="match status" value="1"/>
</dbReference>
<dbReference type="AlphaFoldDB" id="A0A9X1HNP3"/>
<protein>
    <submittedName>
        <fullName evidence="3">Proline dehydrogenase family protein</fullName>
    </submittedName>
</protein>
<dbReference type="EMBL" id="JAIXNE010000001">
    <property type="protein sequence ID" value="MCA6074168.1"/>
    <property type="molecule type" value="Genomic_DNA"/>
</dbReference>
<evidence type="ECO:0000259" key="2">
    <source>
        <dbReference type="Pfam" id="PF01619"/>
    </source>
</evidence>
<dbReference type="RefSeq" id="WP_225697268.1">
    <property type="nucleotide sequence ID" value="NZ_JAIXNE010000001.1"/>
</dbReference>
<evidence type="ECO:0000256" key="1">
    <source>
        <dbReference type="ARBA" id="ARBA00023002"/>
    </source>
</evidence>
<accession>A0A9X1HNP3</accession>
<sequence length="396" mass="45031">MQSASHISFDDTSIAFEAKSDKALKKANMMFTVVNNPLINQVATGLVKASLAVGLPIKSIIKHTVFEHFCGGETIEDSQDTIDELAEYHIGTILDYSVEGGETEKGFDKTCEEILKTIAYAKTHKDIPFCVFKTTGLASTPLLQKIQEKKKLSDKEKDAFRRVRERVESICRAGYEADVPILIDAEETWIQEPIDAMAYAMMAEFNKKRAIVYNTYQMYRVDMLDNLRKAFHYAAMNNYYLGAKLVRGAYMEKERERAEDKGYPSPIHPTKEATDDCYNKGLAFCIDNKQRVSFLSGSHNEYSNYYLTVLMEKHNVAHNDPRVWFSQLYGMSDNISFNLAKAGYNVCKYVPYGPVKSVMPYLFRRAAENTSVAGQSSRELSMIRREIERRKQNGAS</sequence>
<dbReference type="Proteomes" id="UP001139409">
    <property type="component" value="Unassembled WGS sequence"/>
</dbReference>
<feature type="domain" description="Proline dehydrogenase" evidence="2">
    <location>
        <begin position="79"/>
        <end position="377"/>
    </location>
</feature>
<dbReference type="InterPro" id="IPR015659">
    <property type="entry name" value="Proline_oxidase"/>
</dbReference>
<dbReference type="InterPro" id="IPR029041">
    <property type="entry name" value="FAD-linked_oxidoreductase-like"/>
</dbReference>
<evidence type="ECO:0000313" key="3">
    <source>
        <dbReference type="EMBL" id="MCA6074168.1"/>
    </source>
</evidence>
<dbReference type="GO" id="GO:0004657">
    <property type="term" value="F:proline dehydrogenase activity"/>
    <property type="evidence" value="ECO:0007669"/>
    <property type="project" value="InterPro"/>
</dbReference>
<reference evidence="3" key="1">
    <citation type="submission" date="2021-09" db="EMBL/GenBank/DDBJ databases">
        <title>Fulvivirga sp. isolated from coastal sediment.</title>
        <authorList>
            <person name="Yu H."/>
        </authorList>
    </citation>
    <scope>NUCLEOTIDE SEQUENCE</scope>
    <source>
        <strain evidence="3">1062</strain>
    </source>
</reference>